<sequence>MVRDTCASGRCTAYGHNWTCPPACGTLKECEEKMKKYEHGILLQTVGQLKKTIDTKGYMETEKKHRELLLAFGKEIRKVYPKALCLGAGGCRICETCAYPNPCRFPEQAISSMEAYGLFVTQVCRDNHLEYNYGPKTIAYTACVLF</sequence>
<comment type="caution">
    <text evidence="1">The sequence shown here is derived from an EMBL/GenBank/DDBJ whole genome shotgun (WGS) entry which is preliminary data.</text>
</comment>
<dbReference type="InterPro" id="IPR019271">
    <property type="entry name" value="DUF2284_metal-binding"/>
</dbReference>
<dbReference type="Pfam" id="PF10050">
    <property type="entry name" value="DUF2284"/>
    <property type="match status" value="1"/>
</dbReference>
<dbReference type="AlphaFoldDB" id="A0A9D2LVC2"/>
<reference evidence="1" key="2">
    <citation type="submission" date="2021-04" db="EMBL/GenBank/DDBJ databases">
        <authorList>
            <person name="Gilroy R."/>
        </authorList>
    </citation>
    <scope>NUCLEOTIDE SEQUENCE</scope>
    <source>
        <strain evidence="1">ChiSjej1B19-5720</strain>
    </source>
</reference>
<evidence type="ECO:0000313" key="1">
    <source>
        <dbReference type="EMBL" id="HJB30152.1"/>
    </source>
</evidence>
<organism evidence="1 2">
    <name type="scientific">Candidatus Blautia faecavium</name>
    <dbReference type="NCBI Taxonomy" id="2838487"/>
    <lineage>
        <taxon>Bacteria</taxon>
        <taxon>Bacillati</taxon>
        <taxon>Bacillota</taxon>
        <taxon>Clostridia</taxon>
        <taxon>Lachnospirales</taxon>
        <taxon>Lachnospiraceae</taxon>
        <taxon>Blautia</taxon>
    </lineage>
</organism>
<proteinExistence type="predicted"/>
<reference evidence="1" key="1">
    <citation type="journal article" date="2021" name="PeerJ">
        <title>Extensive microbial diversity within the chicken gut microbiome revealed by metagenomics and culture.</title>
        <authorList>
            <person name="Gilroy R."/>
            <person name="Ravi A."/>
            <person name="Getino M."/>
            <person name="Pursley I."/>
            <person name="Horton D.L."/>
            <person name="Alikhan N.F."/>
            <person name="Baker D."/>
            <person name="Gharbi K."/>
            <person name="Hall N."/>
            <person name="Watson M."/>
            <person name="Adriaenssens E.M."/>
            <person name="Foster-Nyarko E."/>
            <person name="Jarju S."/>
            <person name="Secka A."/>
            <person name="Antonio M."/>
            <person name="Oren A."/>
            <person name="Chaudhuri R.R."/>
            <person name="La Ragione R."/>
            <person name="Hildebrand F."/>
            <person name="Pallen M.J."/>
        </authorList>
    </citation>
    <scope>NUCLEOTIDE SEQUENCE</scope>
    <source>
        <strain evidence="1">ChiSjej1B19-5720</strain>
    </source>
</reference>
<gene>
    <name evidence="1" type="ORF">IAA06_15375</name>
</gene>
<accession>A0A9D2LVC2</accession>
<evidence type="ECO:0000313" key="2">
    <source>
        <dbReference type="Proteomes" id="UP000823842"/>
    </source>
</evidence>
<name>A0A9D2LVC2_9FIRM</name>
<dbReference type="EMBL" id="DWYZ01000294">
    <property type="protein sequence ID" value="HJB30152.1"/>
    <property type="molecule type" value="Genomic_DNA"/>
</dbReference>
<dbReference type="Proteomes" id="UP000823842">
    <property type="component" value="Unassembled WGS sequence"/>
</dbReference>
<protein>
    <submittedName>
        <fullName evidence="1">DUF2284 domain-containing protein</fullName>
    </submittedName>
</protein>